<feature type="domain" description="HTH luxR-type" evidence="1">
    <location>
        <begin position="9"/>
        <end position="70"/>
    </location>
</feature>
<dbReference type="InterPro" id="IPR000792">
    <property type="entry name" value="Tscrpt_reg_LuxR_C"/>
</dbReference>
<evidence type="ECO:0000259" key="1">
    <source>
        <dbReference type="SMART" id="SM00421"/>
    </source>
</evidence>
<dbReference type="AlphaFoldDB" id="A0A0F9S3Z7"/>
<sequence length="80" mass="8988">MTVERAKLSRPLTPAEEHAVGLLAQGLTYRQIAETMRCSRRTARNHIENAAAKIPGDLPLRHRVKNWCLGGKVWTFPPVT</sequence>
<reference evidence="2" key="1">
    <citation type="journal article" date="2015" name="Nature">
        <title>Complex archaea that bridge the gap between prokaryotes and eukaryotes.</title>
        <authorList>
            <person name="Spang A."/>
            <person name="Saw J.H."/>
            <person name="Jorgensen S.L."/>
            <person name="Zaremba-Niedzwiedzka K."/>
            <person name="Martijn J."/>
            <person name="Lind A.E."/>
            <person name="van Eijk R."/>
            <person name="Schleper C."/>
            <person name="Guy L."/>
            <person name="Ettema T.J."/>
        </authorList>
    </citation>
    <scope>NUCLEOTIDE SEQUENCE</scope>
</reference>
<dbReference type="InterPro" id="IPR016032">
    <property type="entry name" value="Sig_transdc_resp-reg_C-effctor"/>
</dbReference>
<dbReference type="InterPro" id="IPR036388">
    <property type="entry name" value="WH-like_DNA-bd_sf"/>
</dbReference>
<dbReference type="GO" id="GO:0006355">
    <property type="term" value="P:regulation of DNA-templated transcription"/>
    <property type="evidence" value="ECO:0007669"/>
    <property type="project" value="InterPro"/>
</dbReference>
<evidence type="ECO:0000313" key="2">
    <source>
        <dbReference type="EMBL" id="KKN24078.1"/>
    </source>
</evidence>
<dbReference type="SUPFAM" id="SSF46894">
    <property type="entry name" value="C-terminal effector domain of the bipartite response regulators"/>
    <property type="match status" value="1"/>
</dbReference>
<dbReference type="SMART" id="SM00421">
    <property type="entry name" value="HTH_LUXR"/>
    <property type="match status" value="1"/>
</dbReference>
<dbReference type="Gene3D" id="1.10.10.10">
    <property type="entry name" value="Winged helix-like DNA-binding domain superfamily/Winged helix DNA-binding domain"/>
    <property type="match status" value="1"/>
</dbReference>
<organism evidence="2">
    <name type="scientific">marine sediment metagenome</name>
    <dbReference type="NCBI Taxonomy" id="412755"/>
    <lineage>
        <taxon>unclassified sequences</taxon>
        <taxon>metagenomes</taxon>
        <taxon>ecological metagenomes</taxon>
    </lineage>
</organism>
<accession>A0A0F9S3Z7</accession>
<gene>
    <name evidence="2" type="ORF">LCGC14_0898540</name>
</gene>
<dbReference type="EMBL" id="LAZR01002911">
    <property type="protein sequence ID" value="KKN24078.1"/>
    <property type="molecule type" value="Genomic_DNA"/>
</dbReference>
<protein>
    <recommendedName>
        <fullName evidence="1">HTH luxR-type domain-containing protein</fullName>
    </recommendedName>
</protein>
<proteinExistence type="predicted"/>
<dbReference type="Pfam" id="PF13384">
    <property type="entry name" value="HTH_23"/>
    <property type="match status" value="1"/>
</dbReference>
<dbReference type="GO" id="GO:0003677">
    <property type="term" value="F:DNA binding"/>
    <property type="evidence" value="ECO:0007669"/>
    <property type="project" value="InterPro"/>
</dbReference>
<name>A0A0F9S3Z7_9ZZZZ</name>
<comment type="caution">
    <text evidence="2">The sequence shown here is derived from an EMBL/GenBank/DDBJ whole genome shotgun (WGS) entry which is preliminary data.</text>
</comment>
<dbReference type="PRINTS" id="PR00038">
    <property type="entry name" value="HTHLUXR"/>
</dbReference>